<reference evidence="3 4" key="1">
    <citation type="submission" date="2016-01" db="EMBL/GenBank/DDBJ databases">
        <title>The new phylogeny of the genus Mycobacterium.</title>
        <authorList>
            <person name="Tarcisio F."/>
            <person name="Conor M."/>
            <person name="Antonella G."/>
            <person name="Elisabetta G."/>
            <person name="Giulia F.S."/>
            <person name="Sara T."/>
            <person name="Anna F."/>
            <person name="Clotilde B."/>
            <person name="Roberto B."/>
            <person name="Veronica D.S."/>
            <person name="Fabio R."/>
            <person name="Monica P."/>
            <person name="Olivier J."/>
            <person name="Enrico T."/>
            <person name="Nicola S."/>
        </authorList>
    </citation>
    <scope>NUCLEOTIDE SEQUENCE [LARGE SCALE GENOMIC DNA]</scope>
    <source>
        <strain evidence="3 4">DSM 44339</strain>
    </source>
</reference>
<feature type="region of interest" description="Disordered" evidence="1">
    <location>
        <begin position="28"/>
        <end position="65"/>
    </location>
</feature>
<dbReference type="KEGG" id="mdr:MDOR_36470"/>
<evidence type="ECO:0000313" key="5">
    <source>
        <dbReference type="Proteomes" id="UP000467201"/>
    </source>
</evidence>
<dbReference type="EMBL" id="LQOS01000001">
    <property type="protein sequence ID" value="ORV46385.1"/>
    <property type="molecule type" value="Genomic_DNA"/>
</dbReference>
<evidence type="ECO:0000313" key="2">
    <source>
        <dbReference type="EMBL" id="BBZ09478.1"/>
    </source>
</evidence>
<reference evidence="2 5" key="2">
    <citation type="journal article" date="2019" name="Emerg. Microbes Infect.">
        <title>Comprehensive subspecies identification of 175 nontuberculous mycobacteria species based on 7547 genomic profiles.</title>
        <authorList>
            <person name="Matsumoto Y."/>
            <person name="Kinjo T."/>
            <person name="Motooka D."/>
            <person name="Nabeya D."/>
            <person name="Jung N."/>
            <person name="Uechi K."/>
            <person name="Horii T."/>
            <person name="Iida T."/>
            <person name="Fujita J."/>
            <person name="Nakamura S."/>
        </authorList>
    </citation>
    <scope>NUCLEOTIDE SEQUENCE [LARGE SCALE GENOMIC DNA]</scope>
    <source>
        <strain evidence="2 5">JCM 12405</strain>
    </source>
</reference>
<evidence type="ECO:0000313" key="3">
    <source>
        <dbReference type="EMBL" id="ORV46385.1"/>
    </source>
</evidence>
<keyword evidence="4" id="KW-1185">Reference proteome</keyword>
<dbReference type="Proteomes" id="UP000193564">
    <property type="component" value="Unassembled WGS sequence"/>
</dbReference>
<evidence type="ECO:0000313" key="4">
    <source>
        <dbReference type="Proteomes" id="UP000193564"/>
    </source>
</evidence>
<proteinExistence type="predicted"/>
<reference evidence="2" key="3">
    <citation type="submission" date="2020-02" db="EMBL/GenBank/DDBJ databases">
        <authorList>
            <person name="Matsumoto Y."/>
            <person name="Motooka D."/>
            <person name="Nakamura S."/>
        </authorList>
    </citation>
    <scope>NUCLEOTIDE SEQUENCE</scope>
    <source>
        <strain evidence="2">JCM 12405</strain>
    </source>
</reference>
<sequence>MAVKPDLLSPAFEVSVVTTNLDAMVDHHGGSQRCHSSPRAERVAPGGGRNWVEPSGTLDDAESKR</sequence>
<gene>
    <name evidence="3" type="ORF">AWC01_00015</name>
    <name evidence="2" type="ORF">MDOR_36470</name>
</gene>
<dbReference type="OrthoDB" id="4725692at2"/>
<dbReference type="EMBL" id="AP022605">
    <property type="protein sequence ID" value="BBZ09478.1"/>
    <property type="molecule type" value="Genomic_DNA"/>
</dbReference>
<organism evidence="3 4">
    <name type="scientific">Mycolicibacterium doricum</name>
    <dbReference type="NCBI Taxonomy" id="126673"/>
    <lineage>
        <taxon>Bacteria</taxon>
        <taxon>Bacillati</taxon>
        <taxon>Actinomycetota</taxon>
        <taxon>Actinomycetes</taxon>
        <taxon>Mycobacteriales</taxon>
        <taxon>Mycobacteriaceae</taxon>
        <taxon>Mycolicibacterium</taxon>
    </lineage>
</organism>
<dbReference type="AlphaFoldDB" id="A0A1X1TP66"/>
<protein>
    <submittedName>
        <fullName evidence="3">Uncharacterized protein</fullName>
    </submittedName>
</protein>
<name>A0A1X1TP66_9MYCO</name>
<evidence type="ECO:0000256" key="1">
    <source>
        <dbReference type="SAM" id="MobiDB-lite"/>
    </source>
</evidence>
<accession>A0A1X1TP66</accession>
<dbReference type="RefSeq" id="WP_085186941.1">
    <property type="nucleotide sequence ID" value="NZ_AP022605.1"/>
</dbReference>
<dbReference type="Proteomes" id="UP000467201">
    <property type="component" value="Chromosome"/>
</dbReference>